<accession>A0AAD9RTP9</accession>
<dbReference type="PANTHER" id="PTHR23033">
    <property type="entry name" value="BETA1,3-GALACTOSYLTRANSFERASE"/>
    <property type="match status" value="1"/>
</dbReference>
<reference evidence="8" key="1">
    <citation type="submission" date="2021-08" db="EMBL/GenBank/DDBJ databases">
        <authorList>
            <person name="Misof B."/>
            <person name="Oliver O."/>
            <person name="Podsiadlowski L."/>
            <person name="Donath A."/>
            <person name="Peters R."/>
            <person name="Mayer C."/>
            <person name="Rust J."/>
            <person name="Gunkel S."/>
            <person name="Lesny P."/>
            <person name="Martin S."/>
            <person name="Oeyen J.P."/>
            <person name="Petersen M."/>
            <person name="Panagiotis P."/>
            <person name="Wilbrandt J."/>
            <person name="Tanja T."/>
        </authorList>
    </citation>
    <scope>NUCLEOTIDE SEQUENCE</scope>
    <source>
        <strain evidence="8">GBR_01_08_01A</strain>
        <tissue evidence="8">Thorax + abdomen</tissue>
    </source>
</reference>
<dbReference type="EMBL" id="JAIFRP010000021">
    <property type="protein sequence ID" value="KAK2585762.1"/>
    <property type="molecule type" value="Genomic_DNA"/>
</dbReference>
<dbReference type="Gene3D" id="3.90.550.50">
    <property type="match status" value="1"/>
</dbReference>
<comment type="subcellular location">
    <subcellularLocation>
        <location evidence="1">Membrane</location>
        <topology evidence="1">Single-pass type II membrane protein</topology>
    </subcellularLocation>
</comment>
<sequence>MFFHLLQRRSTFLIGFGIGFFLAFLFYFVGSFVNDGTIYNEKKWQYQQYSDDLSILWMTPANLFSRGLKFRNWVKSNWTKGLQNVSYDKWFAMHNLQVNAIDMDRYLYAPDTSQKVMTLESDWLKSKVFITCIIFVEKVKLARSIKDTWGSRCNQIYFFGQHVKDSGIPIINFTIKFKSSWHFLCEVMNYVWKDNEIKQWIIFVKDDIMVIPENLRYIVAPLSYEENYYLGHAVVMWGQPYNVAQAGYVLSKGSLEKVMEMFNTSQKCAAGGKFWKKEDYYLGKHLLSMGILPVDTRDEYLRGTFHGYALHSLLWGIAKPGSYWTHALYPPQKECCSPMSVTFNAAEADKMFTFNYLLYHLNVFTKKGIFGNKHAPMSFPEEDVWKIALKEEFNITNLNEISSDAYYEIWHSKYSEPEQLILKNYPNTSNVLSSILTAYESKNQVSDKLSLK</sequence>
<protein>
    <submittedName>
        <fullName evidence="8">Uncharacterized protein</fullName>
    </submittedName>
</protein>
<name>A0AAD9RTP9_9HYME</name>
<dbReference type="AlphaFoldDB" id="A0AAD9RTP9"/>
<keyword evidence="6 7" id="KW-0472">Membrane</keyword>
<evidence type="ECO:0000256" key="4">
    <source>
        <dbReference type="ARBA" id="ARBA00022968"/>
    </source>
</evidence>
<comment type="caution">
    <text evidence="8">The sequence shown here is derived from an EMBL/GenBank/DDBJ whole genome shotgun (WGS) entry which is preliminary data.</text>
</comment>
<evidence type="ECO:0000256" key="6">
    <source>
        <dbReference type="ARBA" id="ARBA00023136"/>
    </source>
</evidence>
<keyword evidence="4" id="KW-0735">Signal-anchor</keyword>
<feature type="transmembrane region" description="Helical" evidence="7">
    <location>
        <begin position="12"/>
        <end position="33"/>
    </location>
</feature>
<evidence type="ECO:0000313" key="8">
    <source>
        <dbReference type="EMBL" id="KAK2585762.1"/>
    </source>
</evidence>
<reference evidence="8" key="2">
    <citation type="journal article" date="2023" name="Commun. Biol.">
        <title>Intrasexual cuticular hydrocarbon dimorphism in a wasp sheds light on hydrocarbon biosynthesis genes in Hymenoptera.</title>
        <authorList>
            <person name="Moris V.C."/>
            <person name="Podsiadlowski L."/>
            <person name="Martin S."/>
            <person name="Oeyen J.P."/>
            <person name="Donath A."/>
            <person name="Petersen M."/>
            <person name="Wilbrandt J."/>
            <person name="Misof B."/>
            <person name="Liedtke D."/>
            <person name="Thamm M."/>
            <person name="Scheiner R."/>
            <person name="Schmitt T."/>
            <person name="Niehuis O."/>
        </authorList>
    </citation>
    <scope>NUCLEOTIDE SEQUENCE</scope>
    <source>
        <strain evidence="8">GBR_01_08_01A</strain>
    </source>
</reference>
<keyword evidence="5 7" id="KW-1133">Transmembrane helix</keyword>
<evidence type="ECO:0000256" key="3">
    <source>
        <dbReference type="ARBA" id="ARBA00022692"/>
    </source>
</evidence>
<dbReference type="PANTHER" id="PTHR23033:SF14">
    <property type="entry name" value="GLYCOPROTEIN-N-ACETYLGALACTOSAMINE 3-BETA-GALACTOSYLTRANSFERASE 1-RELATED"/>
    <property type="match status" value="1"/>
</dbReference>
<evidence type="ECO:0000313" key="9">
    <source>
        <dbReference type="Proteomes" id="UP001258017"/>
    </source>
</evidence>
<proteinExistence type="inferred from homology"/>
<evidence type="ECO:0000256" key="1">
    <source>
        <dbReference type="ARBA" id="ARBA00004606"/>
    </source>
</evidence>
<evidence type="ECO:0000256" key="7">
    <source>
        <dbReference type="SAM" id="Phobius"/>
    </source>
</evidence>
<dbReference type="Proteomes" id="UP001258017">
    <property type="component" value="Unassembled WGS sequence"/>
</dbReference>
<keyword evidence="9" id="KW-1185">Reference proteome</keyword>
<gene>
    <name evidence="8" type="ORF">KPH14_010371</name>
</gene>
<evidence type="ECO:0000256" key="5">
    <source>
        <dbReference type="ARBA" id="ARBA00022989"/>
    </source>
</evidence>
<dbReference type="InterPro" id="IPR026050">
    <property type="entry name" value="C1GALT1/C1GALT1_chp1"/>
</dbReference>
<evidence type="ECO:0000256" key="2">
    <source>
        <dbReference type="ARBA" id="ARBA00006462"/>
    </source>
</evidence>
<organism evidence="8 9">
    <name type="scientific">Odynerus spinipes</name>
    <dbReference type="NCBI Taxonomy" id="1348599"/>
    <lineage>
        <taxon>Eukaryota</taxon>
        <taxon>Metazoa</taxon>
        <taxon>Ecdysozoa</taxon>
        <taxon>Arthropoda</taxon>
        <taxon>Hexapoda</taxon>
        <taxon>Insecta</taxon>
        <taxon>Pterygota</taxon>
        <taxon>Neoptera</taxon>
        <taxon>Endopterygota</taxon>
        <taxon>Hymenoptera</taxon>
        <taxon>Apocrita</taxon>
        <taxon>Aculeata</taxon>
        <taxon>Vespoidea</taxon>
        <taxon>Vespidae</taxon>
        <taxon>Eumeninae</taxon>
        <taxon>Odynerus</taxon>
    </lineage>
</organism>
<keyword evidence="3 7" id="KW-0812">Transmembrane</keyword>
<comment type="similarity">
    <text evidence="2">Belongs to the glycosyltransferase 31 family. Beta3-Gal-T subfamily.</text>
</comment>
<dbReference type="GO" id="GO:0016020">
    <property type="term" value="C:membrane"/>
    <property type="evidence" value="ECO:0007669"/>
    <property type="project" value="UniProtKB-SubCell"/>
</dbReference>
<dbReference type="GO" id="GO:0016263">
    <property type="term" value="F:glycoprotein-N-acetylgalactosamine 3-beta-galactosyltransferase activity"/>
    <property type="evidence" value="ECO:0007669"/>
    <property type="project" value="TreeGrafter"/>
</dbReference>